<proteinExistence type="predicted"/>
<dbReference type="InParanoid" id="A0A1E7ERR1"/>
<organism evidence="1 2">
    <name type="scientific">Fragilariopsis cylindrus CCMP1102</name>
    <dbReference type="NCBI Taxonomy" id="635003"/>
    <lineage>
        <taxon>Eukaryota</taxon>
        <taxon>Sar</taxon>
        <taxon>Stramenopiles</taxon>
        <taxon>Ochrophyta</taxon>
        <taxon>Bacillariophyta</taxon>
        <taxon>Bacillariophyceae</taxon>
        <taxon>Bacillariophycidae</taxon>
        <taxon>Bacillariales</taxon>
        <taxon>Bacillariaceae</taxon>
        <taxon>Fragilariopsis</taxon>
    </lineage>
</organism>
<sequence>MKIASSKSSLQRGSLSRKTKLCAEHVVLGHNKRYHNVRLDGIQPLHDLQHSNIRDNSMMFGSPSIRAVSKIAASIMQITLKVKSSNSGDQASPTLSLLCGGDEWTCITQSCNAIKARCDTRYGEPIIATSNLHHISLIADSIYTKLIATNAVCMMVGESREAFDPAEVDALIHLVMVMSTHLSGYDNGLCSDILDRSMHPWMRPLCYMNSCYYNTSRDMNMDLPVHPTALIEFLFLSNTSKIKGICDYHVP</sequence>
<evidence type="ECO:0000313" key="1">
    <source>
        <dbReference type="EMBL" id="OEU08517.1"/>
    </source>
</evidence>
<reference evidence="1 2" key="1">
    <citation type="submission" date="2016-09" db="EMBL/GenBank/DDBJ databases">
        <title>Extensive genetic diversity and differential bi-allelic expression allows diatom success in the polar Southern Ocean.</title>
        <authorList>
            <consortium name="DOE Joint Genome Institute"/>
            <person name="Mock T."/>
            <person name="Otillar R.P."/>
            <person name="Strauss J."/>
            <person name="Dupont C."/>
            <person name="Frickenhaus S."/>
            <person name="Maumus F."/>
            <person name="Mcmullan M."/>
            <person name="Sanges R."/>
            <person name="Schmutz J."/>
            <person name="Toseland A."/>
            <person name="Valas R."/>
            <person name="Veluchamy A."/>
            <person name="Ward B.J."/>
            <person name="Allen A."/>
            <person name="Barry K."/>
            <person name="Falciatore A."/>
            <person name="Ferrante M."/>
            <person name="Fortunato A.E."/>
            <person name="Gloeckner G."/>
            <person name="Gruber A."/>
            <person name="Hipkin R."/>
            <person name="Janech M."/>
            <person name="Kroth P."/>
            <person name="Leese F."/>
            <person name="Lindquist E."/>
            <person name="Lyon B.R."/>
            <person name="Martin J."/>
            <person name="Mayer C."/>
            <person name="Parker M."/>
            <person name="Quesneville H."/>
            <person name="Raymond J."/>
            <person name="Uhlig C."/>
            <person name="Valentin K.U."/>
            <person name="Worden A.Z."/>
            <person name="Armbrust E.V."/>
            <person name="Bowler C."/>
            <person name="Green B."/>
            <person name="Moulton V."/>
            <person name="Van Oosterhout C."/>
            <person name="Grigoriev I."/>
        </authorList>
    </citation>
    <scope>NUCLEOTIDE SEQUENCE [LARGE SCALE GENOMIC DNA]</scope>
    <source>
        <strain evidence="1 2">CCMP1102</strain>
    </source>
</reference>
<name>A0A1E7ERR1_9STRA</name>
<accession>A0A1E7ERR1</accession>
<dbReference type="EMBL" id="KV784379">
    <property type="protein sequence ID" value="OEU08517.1"/>
    <property type="molecule type" value="Genomic_DNA"/>
</dbReference>
<protein>
    <submittedName>
        <fullName evidence="1">Uncharacterized protein</fullName>
    </submittedName>
</protein>
<gene>
    <name evidence="1" type="ORF">FRACYDRAFT_249407</name>
</gene>
<dbReference type="KEGG" id="fcy:FRACYDRAFT_249407"/>
<evidence type="ECO:0000313" key="2">
    <source>
        <dbReference type="Proteomes" id="UP000095751"/>
    </source>
</evidence>
<dbReference type="Proteomes" id="UP000095751">
    <property type="component" value="Unassembled WGS sequence"/>
</dbReference>
<keyword evidence="2" id="KW-1185">Reference proteome</keyword>
<dbReference type="OrthoDB" id="10671702at2759"/>
<dbReference type="AlphaFoldDB" id="A0A1E7ERR1"/>